<evidence type="ECO:0000256" key="2">
    <source>
        <dbReference type="ARBA" id="ARBA00005199"/>
    </source>
</evidence>
<dbReference type="EC" id="3.2.1.141" evidence="4 11"/>
<name>A0A7X1NAG2_9BURK</name>
<evidence type="ECO:0000256" key="3">
    <source>
        <dbReference type="ARBA" id="ARBA00008061"/>
    </source>
</evidence>
<dbReference type="InterPro" id="IPR044901">
    <property type="entry name" value="Trehalose_TreZ_E-set_sf"/>
</dbReference>
<protein>
    <recommendedName>
        <fullName evidence="5 11">Malto-oligosyltrehalose trehalohydrolase</fullName>
        <ecNumber evidence="4 11">3.2.1.141</ecNumber>
    </recommendedName>
</protein>
<dbReference type="Gene3D" id="3.20.20.80">
    <property type="entry name" value="Glycosidases"/>
    <property type="match status" value="1"/>
</dbReference>
<evidence type="ECO:0000256" key="10">
    <source>
        <dbReference type="ARBA" id="ARBA00034013"/>
    </source>
</evidence>
<dbReference type="RefSeq" id="WP_152758800.1">
    <property type="nucleotide sequence ID" value="NZ_WHNP01000010.1"/>
</dbReference>
<dbReference type="NCBIfam" id="TIGR02402">
    <property type="entry name" value="trehalose_TreZ"/>
    <property type="match status" value="1"/>
</dbReference>
<evidence type="ECO:0000256" key="9">
    <source>
        <dbReference type="ARBA" id="ARBA00023295"/>
    </source>
</evidence>
<evidence type="ECO:0000256" key="11">
    <source>
        <dbReference type="NCBIfam" id="TIGR02402"/>
    </source>
</evidence>
<evidence type="ECO:0000256" key="12">
    <source>
        <dbReference type="SAM" id="MobiDB-lite"/>
    </source>
</evidence>
<reference evidence="14 15" key="1">
    <citation type="submission" date="2019-10" db="EMBL/GenBank/DDBJ databases">
        <title>Paraburkholderia sp. isolated from nodules of Mimosa pudica from Brazilian Atlantic Forest soils.</title>
        <authorList>
            <person name="Paulitsch F."/>
            <person name="Hungria M."/>
            <person name="Dall'Agnol R."/>
        </authorList>
    </citation>
    <scope>NUCLEOTIDE SEQUENCE [LARGE SCALE GENOMIC DNA]</scope>
    <source>
        <strain evidence="14 15">CNPSo 3157</strain>
    </source>
</reference>
<dbReference type="UniPathway" id="UPA00299"/>
<evidence type="ECO:0000256" key="4">
    <source>
        <dbReference type="ARBA" id="ARBA00012268"/>
    </source>
</evidence>
<dbReference type="Proteomes" id="UP000484381">
    <property type="component" value="Unassembled WGS sequence"/>
</dbReference>
<comment type="similarity">
    <text evidence="3">Belongs to the glycosyl hydrolase 13 family.</text>
</comment>
<gene>
    <name evidence="14" type="primary">treZ</name>
    <name evidence="14" type="ORF">GCT13_13740</name>
</gene>
<comment type="caution">
    <text evidence="14">The sequence shown here is derived from an EMBL/GenBank/DDBJ whole genome shotgun (WGS) entry which is preliminary data.</text>
</comment>
<keyword evidence="9" id="KW-0326">Glycosidase</keyword>
<feature type="region of interest" description="Disordered" evidence="12">
    <location>
        <begin position="669"/>
        <end position="690"/>
    </location>
</feature>
<dbReference type="SUPFAM" id="SSF81296">
    <property type="entry name" value="E set domains"/>
    <property type="match status" value="1"/>
</dbReference>
<dbReference type="AlphaFoldDB" id="A0A7X1NAG2"/>
<dbReference type="InterPro" id="IPR013783">
    <property type="entry name" value="Ig-like_fold"/>
</dbReference>
<comment type="catalytic activity">
    <reaction evidence="10">
        <text>hydrolysis of (1-&gt;4)-alpha-D-glucosidic linkage in 4-alpha-D-[(1-&gt;4)-alpha-D-glucanosyl]n trehalose to yield trehalose and (1-&gt;4)-alpha-D-glucan.</text>
        <dbReference type="EC" id="3.2.1.141"/>
    </reaction>
</comment>
<accession>A0A7X1NAG2</accession>
<keyword evidence="15" id="KW-1185">Reference proteome</keyword>
<evidence type="ECO:0000256" key="8">
    <source>
        <dbReference type="ARBA" id="ARBA00023277"/>
    </source>
</evidence>
<keyword evidence="7 14" id="KW-0378">Hydrolase</keyword>
<evidence type="ECO:0000256" key="5">
    <source>
        <dbReference type="ARBA" id="ARBA00015938"/>
    </source>
</evidence>
<dbReference type="CDD" id="cd11325">
    <property type="entry name" value="AmyAc_GTHase"/>
    <property type="match status" value="1"/>
</dbReference>
<dbReference type="CDD" id="cd02853">
    <property type="entry name" value="E_set_MTHase_like_N"/>
    <property type="match status" value="1"/>
</dbReference>
<feature type="region of interest" description="Disordered" evidence="12">
    <location>
        <begin position="479"/>
        <end position="506"/>
    </location>
</feature>
<dbReference type="SMART" id="SM00642">
    <property type="entry name" value="Aamy"/>
    <property type="match status" value="1"/>
</dbReference>
<comment type="subcellular location">
    <subcellularLocation>
        <location evidence="1">Cytoplasm</location>
    </subcellularLocation>
</comment>
<sequence length="690" mass="75894">MHERPIDPHAHHHAHCLPFGAQLLGAASAKPRTRFRLWAPSCAKVQVMIESGPAQGLLDMSATGNGWFETEAGCGAGTLYRYKLDGALMVPDPASRFQPQDVHGPSEVIDPRAYHWQHTHWSGRPWEEMVLYELHVGALGGYAGVMTRLPEIAALGVTAIELMPLNDFPGQRNWGYDGVLPYAPDSAYGRPDDLKALIDAAHGLGLAVFLDVVYNHFGPDGNYLQQYAKPFFREGTHTPWGPAIDFERSEVSEFFSDNALYWLNEYRIDGLRLDAVHAIDNDTWLRGFADHVRAHMQHGRHVHLVLENERNTANLLDTHFTAQWNDDAHNTLHVLLTGEHEGYYAAYADQPVHKLARILGSGFGYQGDPSPIHHGKPRGQPSGHLPPASFVMFLQNHDQIGNRAMGDRLRALCADDALLAATGLLLLSPQIPLLFMDEEYGSKQPFLFFTDYTGDLANAVREGRRKEFARFSAFADEKRRAQIPDPNDPQTFAKSSPPAARSNDTPDDNEAFEWMHFYKSALAVRAKLIAPRLQRAKPLGAAVLKANGGHDANALVARWKLDDGETLSIALNLGNEAVRLETQPEGKVIFETPPRVRDRVDAGELPSNAFVAWLTGDVCEYAVGHDARKNADADYAAWDQSTAPKRQLSSTALHGTRVGALHGAGEGAKALAPADSSSANSGRPLCMGPE</sequence>
<keyword evidence="6" id="KW-0963">Cytoplasm</keyword>
<evidence type="ECO:0000313" key="14">
    <source>
        <dbReference type="EMBL" id="MPW17971.1"/>
    </source>
</evidence>
<proteinExistence type="inferred from homology"/>
<dbReference type="EMBL" id="WHNP01000010">
    <property type="protein sequence ID" value="MPW17971.1"/>
    <property type="molecule type" value="Genomic_DNA"/>
</dbReference>
<dbReference type="GO" id="GO:0033942">
    <property type="term" value="F:4-alpha-D-(1-&gt;4)-alpha-D-glucanotrehalose trehalohydrolase activity"/>
    <property type="evidence" value="ECO:0007669"/>
    <property type="project" value="UniProtKB-EC"/>
</dbReference>
<dbReference type="GO" id="GO:0005737">
    <property type="term" value="C:cytoplasm"/>
    <property type="evidence" value="ECO:0007669"/>
    <property type="project" value="UniProtKB-SubCell"/>
</dbReference>
<dbReference type="InterPro" id="IPR017853">
    <property type="entry name" value="GH"/>
</dbReference>
<dbReference type="Pfam" id="PF11941">
    <property type="entry name" value="DUF3459"/>
    <property type="match status" value="1"/>
</dbReference>
<comment type="pathway">
    <text evidence="2">Glycan biosynthesis; trehalose biosynthesis.</text>
</comment>
<keyword evidence="8" id="KW-0119">Carbohydrate metabolism</keyword>
<dbReference type="InterPro" id="IPR012768">
    <property type="entry name" value="Trehalose_TreZ"/>
</dbReference>
<evidence type="ECO:0000256" key="7">
    <source>
        <dbReference type="ARBA" id="ARBA00022801"/>
    </source>
</evidence>
<evidence type="ECO:0000256" key="1">
    <source>
        <dbReference type="ARBA" id="ARBA00004496"/>
    </source>
</evidence>
<dbReference type="Gene3D" id="1.10.10.760">
    <property type="entry name" value="E-set domains of sugar-utilizing enzymes"/>
    <property type="match status" value="1"/>
</dbReference>
<dbReference type="GO" id="GO:0005992">
    <property type="term" value="P:trehalose biosynthetic process"/>
    <property type="evidence" value="ECO:0007669"/>
    <property type="project" value="UniProtKB-UniRule"/>
</dbReference>
<organism evidence="14 15">
    <name type="scientific">Paraburkholderia franconis</name>
    <dbReference type="NCBI Taxonomy" id="2654983"/>
    <lineage>
        <taxon>Bacteria</taxon>
        <taxon>Pseudomonadati</taxon>
        <taxon>Pseudomonadota</taxon>
        <taxon>Betaproteobacteria</taxon>
        <taxon>Burkholderiales</taxon>
        <taxon>Burkholderiaceae</taxon>
        <taxon>Paraburkholderia</taxon>
    </lineage>
</organism>
<dbReference type="Gene3D" id="2.60.40.10">
    <property type="entry name" value="Immunoglobulins"/>
    <property type="match status" value="1"/>
</dbReference>
<evidence type="ECO:0000256" key="6">
    <source>
        <dbReference type="ARBA" id="ARBA00022490"/>
    </source>
</evidence>
<dbReference type="Pfam" id="PF00128">
    <property type="entry name" value="Alpha-amylase"/>
    <property type="match status" value="1"/>
</dbReference>
<dbReference type="PANTHER" id="PTHR43651:SF11">
    <property type="entry name" value="MALTO-OLIGOSYLTREHALOSE TREHALOHYDROLASE"/>
    <property type="match status" value="1"/>
</dbReference>
<dbReference type="SUPFAM" id="SSF51445">
    <property type="entry name" value="(Trans)glycosidases"/>
    <property type="match status" value="1"/>
</dbReference>
<feature type="domain" description="Glycosyl hydrolase family 13 catalytic" evidence="13">
    <location>
        <begin position="108"/>
        <end position="525"/>
    </location>
</feature>
<dbReference type="InterPro" id="IPR006047">
    <property type="entry name" value="GH13_cat_dom"/>
</dbReference>
<evidence type="ECO:0000259" key="13">
    <source>
        <dbReference type="SMART" id="SM00642"/>
    </source>
</evidence>
<dbReference type="InterPro" id="IPR022567">
    <property type="entry name" value="DUF3459"/>
</dbReference>
<evidence type="ECO:0000313" key="15">
    <source>
        <dbReference type="Proteomes" id="UP000484381"/>
    </source>
</evidence>
<dbReference type="PANTHER" id="PTHR43651">
    <property type="entry name" value="1,4-ALPHA-GLUCAN-BRANCHING ENZYME"/>
    <property type="match status" value="1"/>
</dbReference>
<dbReference type="InterPro" id="IPR014756">
    <property type="entry name" value="Ig_E-set"/>
</dbReference>